<dbReference type="HOGENOM" id="CLU_1883824_0_0_0"/>
<organism evidence="1 2">
    <name type="scientific">Pirellula staleyi (strain ATCC 27377 / DSM 6068 / ICPB 4128)</name>
    <name type="common">Pirella staleyi</name>
    <dbReference type="NCBI Taxonomy" id="530564"/>
    <lineage>
        <taxon>Bacteria</taxon>
        <taxon>Pseudomonadati</taxon>
        <taxon>Planctomycetota</taxon>
        <taxon>Planctomycetia</taxon>
        <taxon>Pirellulales</taxon>
        <taxon>Pirellulaceae</taxon>
        <taxon>Pirellula</taxon>
    </lineage>
</organism>
<dbReference type="EMBL" id="CP001848">
    <property type="protein sequence ID" value="ADB15125.1"/>
    <property type="molecule type" value="Genomic_DNA"/>
</dbReference>
<protein>
    <submittedName>
        <fullName evidence="1">Uncharacterized protein</fullName>
    </submittedName>
</protein>
<dbReference type="OrthoDB" id="10006358at2"/>
<evidence type="ECO:0000313" key="1">
    <source>
        <dbReference type="EMBL" id="ADB15125.1"/>
    </source>
</evidence>
<keyword evidence="2" id="KW-1185">Reference proteome</keyword>
<dbReference type="Proteomes" id="UP000001887">
    <property type="component" value="Chromosome"/>
</dbReference>
<proteinExistence type="predicted"/>
<dbReference type="KEGG" id="psl:Psta_0435"/>
<accession>D2R394</accession>
<gene>
    <name evidence="1" type="ordered locus">Psta_0435</name>
</gene>
<reference evidence="1 2" key="1">
    <citation type="journal article" date="2009" name="Stand. Genomic Sci.">
        <title>Complete genome sequence of Pirellula staleyi type strain (ATCC 27377).</title>
        <authorList>
            <person name="Clum A."/>
            <person name="Tindall B.J."/>
            <person name="Sikorski J."/>
            <person name="Ivanova N."/>
            <person name="Mavrommatis K."/>
            <person name="Lucas S."/>
            <person name="Glavina del Rio T."/>
            <person name="Nolan M."/>
            <person name="Chen F."/>
            <person name="Tice H."/>
            <person name="Pitluck S."/>
            <person name="Cheng J.F."/>
            <person name="Chertkov O."/>
            <person name="Brettin T."/>
            <person name="Han C."/>
            <person name="Detter J.C."/>
            <person name="Kuske C."/>
            <person name="Bruce D."/>
            <person name="Goodwin L."/>
            <person name="Ovchinikova G."/>
            <person name="Pati A."/>
            <person name="Mikhailova N."/>
            <person name="Chen A."/>
            <person name="Palaniappan K."/>
            <person name="Land M."/>
            <person name="Hauser L."/>
            <person name="Chang Y.J."/>
            <person name="Jeffries C.D."/>
            <person name="Chain P."/>
            <person name="Rohde M."/>
            <person name="Goker M."/>
            <person name="Bristow J."/>
            <person name="Eisen J.A."/>
            <person name="Markowitz V."/>
            <person name="Hugenholtz P."/>
            <person name="Kyrpides N.C."/>
            <person name="Klenk H.P."/>
            <person name="Lapidus A."/>
        </authorList>
    </citation>
    <scope>NUCLEOTIDE SEQUENCE [LARGE SCALE GENOMIC DNA]</scope>
    <source>
        <strain evidence="2">ATCC 27377 / DSM 6068 / ICPB 4128</strain>
    </source>
</reference>
<evidence type="ECO:0000313" key="2">
    <source>
        <dbReference type="Proteomes" id="UP000001887"/>
    </source>
</evidence>
<dbReference type="AlphaFoldDB" id="D2R394"/>
<name>D2R394_PIRSD</name>
<sequence>MITAVEHQFREAEHLLDELLRREQAILIARGIVIVDESARTYHYKNDSLSWSHRFEIRQWRGSEVEKVWVVLSLDESNVVALRVWARAEIFQIGQASRWESTAEELRPMDSVLKTGLSSIILEAICTGQAAAGAA</sequence>